<keyword evidence="4" id="KW-0804">Transcription</keyword>
<dbReference type="SUPFAM" id="SSF56349">
    <property type="entry name" value="DNA breaking-rejoining enzymes"/>
    <property type="match status" value="1"/>
</dbReference>
<accession>A0A6L9S959</accession>
<dbReference type="GO" id="GO:0015074">
    <property type="term" value="P:DNA integration"/>
    <property type="evidence" value="ECO:0007669"/>
    <property type="project" value="InterPro"/>
</dbReference>
<feature type="region of interest" description="Disordered" evidence="6">
    <location>
        <begin position="1"/>
        <end position="20"/>
    </location>
</feature>
<dbReference type="PROSITE" id="PS50949">
    <property type="entry name" value="HTH_GNTR"/>
    <property type="match status" value="1"/>
</dbReference>
<sequence length="591" mass="65408">MAGSTKGAKPRGSIERLRSGSLRVRVYGGKDPISKRRNTLTETIPAGPNAEREAEKARTRLVHEVDEARHPRTSATVDELLDRYFSVITVERTTLTRYRQVADLHIRPLIGSQRAGRITGDVLDTLFAEVRRCRAHCRNEKGRVDHRTSATHACDDRCKPHSCKPLGEATIRKIHYILSGAFKKAQYWNWISTSPITGAEAPAQPPPNPSPPSAEDAARIINQSWADDPGWGTAVWLLMVTGLRRGEICAIRRQDIDLDNQVLHLRHALAQDGAEVWEKSTKTHQERRIVLDDVTSQLIAEHMTRGEDQAHAIGAQLQGDCYLFSNDPAHSVPLRPSSVTQRYRRLVRRLGIDTHLHALRDYSATELIAAGVDVRTVAGRLGHGGGGTTTLRVYTAWLSEADQRAAQALTERLPPKPEAMSRSERARTEPHAPYERIAADLWAEITAGRFPAGSLLPTVKQLQSTYDVSAGTVQRATRLLQEWGAIDVKRGSRAVVMSSAGKASAPDERSADRAADAPPAPQPLLDLRLLHLGEEIRRFVADADPSDPDHLTKLMKGAARRHRGSQADLTEYELEVRRSGDDTLITTFVVI</sequence>
<feature type="region of interest" description="Disordered" evidence="6">
    <location>
        <begin position="499"/>
        <end position="520"/>
    </location>
</feature>
<dbReference type="InterPro" id="IPR002104">
    <property type="entry name" value="Integrase_catalytic"/>
</dbReference>
<proteinExistence type="inferred from homology"/>
<evidence type="ECO:0000259" key="7">
    <source>
        <dbReference type="PROSITE" id="PS50949"/>
    </source>
</evidence>
<dbReference type="Gene3D" id="1.10.10.10">
    <property type="entry name" value="Winged helix-like DNA-binding domain superfamily/Winged helix DNA-binding domain"/>
    <property type="match status" value="1"/>
</dbReference>
<gene>
    <name evidence="9" type="ORF">G1H10_13305</name>
</gene>
<keyword evidence="3" id="KW-0238">DNA-binding</keyword>
<dbReference type="Pfam" id="PF00392">
    <property type="entry name" value="GntR"/>
    <property type="match status" value="1"/>
</dbReference>
<dbReference type="Proteomes" id="UP000475214">
    <property type="component" value="Unassembled WGS sequence"/>
</dbReference>
<feature type="domain" description="HTH gntR-type" evidence="7">
    <location>
        <begin position="431"/>
        <end position="499"/>
    </location>
</feature>
<keyword evidence="5" id="KW-0233">DNA recombination</keyword>
<reference evidence="9 10" key="1">
    <citation type="submission" date="2020-02" db="EMBL/GenBank/DDBJ databases">
        <authorList>
            <person name="Li X.-J."/>
            <person name="Han X.-M."/>
        </authorList>
    </citation>
    <scope>NUCLEOTIDE SEQUENCE [LARGE SCALE GENOMIC DNA]</scope>
    <source>
        <strain evidence="9 10">CCTCC AB 2017055</strain>
    </source>
</reference>
<dbReference type="GO" id="GO:0006310">
    <property type="term" value="P:DNA recombination"/>
    <property type="evidence" value="ECO:0007669"/>
    <property type="project" value="UniProtKB-KW"/>
</dbReference>
<feature type="compositionally biased region" description="Basic and acidic residues" evidence="6">
    <location>
        <begin position="505"/>
        <end position="515"/>
    </location>
</feature>
<dbReference type="CDD" id="cd01189">
    <property type="entry name" value="INT_ICEBs1_C_like"/>
    <property type="match status" value="1"/>
</dbReference>
<evidence type="ECO:0000259" key="8">
    <source>
        <dbReference type="PROSITE" id="PS51898"/>
    </source>
</evidence>
<dbReference type="SUPFAM" id="SSF46785">
    <property type="entry name" value="Winged helix' DNA-binding domain"/>
    <property type="match status" value="1"/>
</dbReference>
<evidence type="ECO:0000256" key="4">
    <source>
        <dbReference type="ARBA" id="ARBA00023163"/>
    </source>
</evidence>
<keyword evidence="10" id="KW-1185">Reference proteome</keyword>
<protein>
    <submittedName>
        <fullName evidence="9">Tyrosine-type recombinase/integrase</fullName>
    </submittedName>
</protein>
<dbReference type="InterPro" id="IPR010998">
    <property type="entry name" value="Integrase_recombinase_N"/>
</dbReference>
<dbReference type="Gene3D" id="1.10.443.10">
    <property type="entry name" value="Intergrase catalytic core"/>
    <property type="match status" value="1"/>
</dbReference>
<dbReference type="RefSeq" id="WP_163738213.1">
    <property type="nucleotide sequence ID" value="NZ_JAAGOA010000008.1"/>
</dbReference>
<dbReference type="InterPro" id="IPR050090">
    <property type="entry name" value="Tyrosine_recombinase_XerCD"/>
</dbReference>
<organism evidence="9 10">
    <name type="scientific">Phytoactinopolyspora halotolerans</name>
    <dbReference type="NCBI Taxonomy" id="1981512"/>
    <lineage>
        <taxon>Bacteria</taxon>
        <taxon>Bacillati</taxon>
        <taxon>Actinomycetota</taxon>
        <taxon>Actinomycetes</taxon>
        <taxon>Jiangellales</taxon>
        <taxon>Jiangellaceae</taxon>
        <taxon>Phytoactinopolyspora</taxon>
    </lineage>
</organism>
<evidence type="ECO:0000313" key="10">
    <source>
        <dbReference type="Proteomes" id="UP000475214"/>
    </source>
</evidence>
<dbReference type="PROSITE" id="PS51898">
    <property type="entry name" value="TYR_RECOMBINASE"/>
    <property type="match status" value="1"/>
</dbReference>
<comment type="caution">
    <text evidence="9">The sequence shown here is derived from an EMBL/GenBank/DDBJ whole genome shotgun (WGS) entry which is preliminary data.</text>
</comment>
<dbReference type="AlphaFoldDB" id="A0A6L9S959"/>
<dbReference type="InterPro" id="IPR036388">
    <property type="entry name" value="WH-like_DNA-bd_sf"/>
</dbReference>
<evidence type="ECO:0000256" key="1">
    <source>
        <dbReference type="ARBA" id="ARBA00008857"/>
    </source>
</evidence>
<dbReference type="Gene3D" id="1.10.150.130">
    <property type="match status" value="1"/>
</dbReference>
<evidence type="ECO:0000256" key="6">
    <source>
        <dbReference type="SAM" id="MobiDB-lite"/>
    </source>
</evidence>
<dbReference type="InterPro" id="IPR013762">
    <property type="entry name" value="Integrase-like_cat_sf"/>
</dbReference>
<evidence type="ECO:0000256" key="2">
    <source>
        <dbReference type="ARBA" id="ARBA00023015"/>
    </source>
</evidence>
<feature type="region of interest" description="Disordered" evidence="6">
    <location>
        <begin position="28"/>
        <end position="53"/>
    </location>
</feature>
<dbReference type="GO" id="GO:0003700">
    <property type="term" value="F:DNA-binding transcription factor activity"/>
    <property type="evidence" value="ECO:0007669"/>
    <property type="project" value="InterPro"/>
</dbReference>
<dbReference type="EMBL" id="JAAGOA010000008">
    <property type="protein sequence ID" value="NEE01144.1"/>
    <property type="molecule type" value="Genomic_DNA"/>
</dbReference>
<dbReference type="InterPro" id="IPR036390">
    <property type="entry name" value="WH_DNA-bd_sf"/>
</dbReference>
<evidence type="ECO:0000313" key="9">
    <source>
        <dbReference type="EMBL" id="NEE01144.1"/>
    </source>
</evidence>
<dbReference type="GO" id="GO:0003677">
    <property type="term" value="F:DNA binding"/>
    <property type="evidence" value="ECO:0007669"/>
    <property type="project" value="UniProtKB-KW"/>
</dbReference>
<dbReference type="PANTHER" id="PTHR30349">
    <property type="entry name" value="PHAGE INTEGRASE-RELATED"/>
    <property type="match status" value="1"/>
</dbReference>
<dbReference type="SMART" id="SM00345">
    <property type="entry name" value="HTH_GNTR"/>
    <property type="match status" value="1"/>
</dbReference>
<name>A0A6L9S959_9ACTN</name>
<evidence type="ECO:0000256" key="3">
    <source>
        <dbReference type="ARBA" id="ARBA00023125"/>
    </source>
</evidence>
<comment type="similarity">
    <text evidence="1">Belongs to the 'phage' integrase family.</text>
</comment>
<keyword evidence="2" id="KW-0805">Transcription regulation</keyword>
<dbReference type="InterPro" id="IPR000524">
    <property type="entry name" value="Tscrpt_reg_HTH_GntR"/>
</dbReference>
<feature type="domain" description="Tyr recombinase" evidence="8">
    <location>
        <begin position="207"/>
        <end position="408"/>
    </location>
</feature>
<dbReference type="PANTHER" id="PTHR30349:SF64">
    <property type="entry name" value="PROPHAGE INTEGRASE INTD-RELATED"/>
    <property type="match status" value="1"/>
</dbReference>
<dbReference type="Pfam" id="PF00589">
    <property type="entry name" value="Phage_integrase"/>
    <property type="match status" value="1"/>
</dbReference>
<evidence type="ECO:0000256" key="5">
    <source>
        <dbReference type="ARBA" id="ARBA00023172"/>
    </source>
</evidence>
<dbReference type="InterPro" id="IPR011010">
    <property type="entry name" value="DNA_brk_join_enz"/>
</dbReference>